<keyword evidence="3" id="KW-0808">Transferase</keyword>
<dbReference type="SMART" id="SM00220">
    <property type="entry name" value="S_TKc"/>
    <property type="match status" value="1"/>
</dbReference>
<name>A0ABQ6M4R1_9STRA</name>
<comment type="catalytic activity">
    <reaction evidence="7">
        <text>L-threonyl-[protein] + ATP = O-phospho-L-threonyl-[protein] + ADP + H(+)</text>
        <dbReference type="Rhea" id="RHEA:46608"/>
        <dbReference type="Rhea" id="RHEA-COMP:11060"/>
        <dbReference type="Rhea" id="RHEA-COMP:11605"/>
        <dbReference type="ChEBI" id="CHEBI:15378"/>
        <dbReference type="ChEBI" id="CHEBI:30013"/>
        <dbReference type="ChEBI" id="CHEBI:30616"/>
        <dbReference type="ChEBI" id="CHEBI:61977"/>
        <dbReference type="ChEBI" id="CHEBI:456216"/>
        <dbReference type="EC" id="2.7.11.1"/>
    </reaction>
</comment>
<reference evidence="12 13" key="1">
    <citation type="journal article" date="2023" name="Commun. Biol.">
        <title>Genome analysis of Parmales, the sister group of diatoms, reveals the evolutionary specialization of diatoms from phago-mixotrophs to photoautotrophs.</title>
        <authorList>
            <person name="Ban H."/>
            <person name="Sato S."/>
            <person name="Yoshikawa S."/>
            <person name="Yamada K."/>
            <person name="Nakamura Y."/>
            <person name="Ichinomiya M."/>
            <person name="Sato N."/>
            <person name="Blanc-Mathieu R."/>
            <person name="Endo H."/>
            <person name="Kuwata A."/>
            <person name="Ogata H."/>
        </authorList>
    </citation>
    <scope>NUCLEOTIDE SEQUENCE [LARGE SCALE GENOMIC DNA]</scope>
</reference>
<organism evidence="12 13">
    <name type="scientific">Tetraparma gracilis</name>
    <dbReference type="NCBI Taxonomy" id="2962635"/>
    <lineage>
        <taxon>Eukaryota</taxon>
        <taxon>Sar</taxon>
        <taxon>Stramenopiles</taxon>
        <taxon>Ochrophyta</taxon>
        <taxon>Bolidophyceae</taxon>
        <taxon>Parmales</taxon>
        <taxon>Triparmaceae</taxon>
        <taxon>Tetraparma</taxon>
    </lineage>
</organism>
<dbReference type="PROSITE" id="PS00107">
    <property type="entry name" value="PROTEIN_KINASE_ATP"/>
    <property type="match status" value="1"/>
</dbReference>
<feature type="compositionally biased region" description="Gly residues" evidence="10">
    <location>
        <begin position="622"/>
        <end position="634"/>
    </location>
</feature>
<dbReference type="EMBL" id="BRYB01003707">
    <property type="protein sequence ID" value="GMI19302.1"/>
    <property type="molecule type" value="Genomic_DNA"/>
</dbReference>
<feature type="compositionally biased region" description="Basic and acidic residues" evidence="10">
    <location>
        <begin position="403"/>
        <end position="442"/>
    </location>
</feature>
<evidence type="ECO:0000256" key="7">
    <source>
        <dbReference type="ARBA" id="ARBA00047899"/>
    </source>
</evidence>
<comment type="catalytic activity">
    <reaction evidence="8">
        <text>L-seryl-[protein] + ATP = O-phospho-L-seryl-[protein] + ADP + H(+)</text>
        <dbReference type="Rhea" id="RHEA:17989"/>
        <dbReference type="Rhea" id="RHEA-COMP:9863"/>
        <dbReference type="Rhea" id="RHEA-COMP:11604"/>
        <dbReference type="ChEBI" id="CHEBI:15378"/>
        <dbReference type="ChEBI" id="CHEBI:29999"/>
        <dbReference type="ChEBI" id="CHEBI:30616"/>
        <dbReference type="ChEBI" id="CHEBI:83421"/>
        <dbReference type="ChEBI" id="CHEBI:456216"/>
        <dbReference type="EC" id="2.7.11.1"/>
    </reaction>
</comment>
<dbReference type="EC" id="2.7.11.1" evidence="1"/>
<dbReference type="InterPro" id="IPR017441">
    <property type="entry name" value="Protein_kinase_ATP_BS"/>
</dbReference>
<accession>A0ABQ6M4R1</accession>
<proteinExistence type="predicted"/>
<keyword evidence="13" id="KW-1185">Reference proteome</keyword>
<gene>
    <name evidence="12" type="ORF">TeGR_g4223</name>
</gene>
<feature type="region of interest" description="Disordered" evidence="10">
    <location>
        <begin position="493"/>
        <end position="523"/>
    </location>
</feature>
<dbReference type="PANTHER" id="PTHR44899:SF3">
    <property type="entry name" value="SERINE_THREONINE-PROTEIN KINASE NEK1"/>
    <property type="match status" value="1"/>
</dbReference>
<feature type="compositionally biased region" description="Basic and acidic residues" evidence="10">
    <location>
        <begin position="635"/>
        <end position="657"/>
    </location>
</feature>
<dbReference type="Gene3D" id="3.30.200.20">
    <property type="entry name" value="Phosphorylase Kinase, domain 1"/>
    <property type="match status" value="1"/>
</dbReference>
<feature type="domain" description="Protein kinase" evidence="11">
    <location>
        <begin position="114"/>
        <end position="381"/>
    </location>
</feature>
<feature type="compositionally biased region" description="Basic and acidic residues" evidence="10">
    <location>
        <begin position="664"/>
        <end position="673"/>
    </location>
</feature>
<keyword evidence="2" id="KW-0723">Serine/threonine-protein kinase</keyword>
<dbReference type="InterPro" id="IPR051131">
    <property type="entry name" value="NEK_Ser/Thr_kinase_NIMA"/>
</dbReference>
<dbReference type="PROSITE" id="PS00108">
    <property type="entry name" value="PROTEIN_KINASE_ST"/>
    <property type="match status" value="1"/>
</dbReference>
<feature type="compositionally biased region" description="Gly residues" evidence="10">
    <location>
        <begin position="580"/>
        <end position="609"/>
    </location>
</feature>
<dbReference type="PROSITE" id="PS50011">
    <property type="entry name" value="PROTEIN_KINASE_DOM"/>
    <property type="match status" value="1"/>
</dbReference>
<feature type="region of interest" description="Disordered" evidence="10">
    <location>
        <begin position="389"/>
        <end position="477"/>
    </location>
</feature>
<feature type="binding site" evidence="9">
    <location>
        <position position="143"/>
    </location>
    <ligand>
        <name>ATP</name>
        <dbReference type="ChEBI" id="CHEBI:30616"/>
    </ligand>
</feature>
<evidence type="ECO:0000256" key="2">
    <source>
        <dbReference type="ARBA" id="ARBA00022527"/>
    </source>
</evidence>
<feature type="compositionally biased region" description="Polar residues" evidence="10">
    <location>
        <begin position="1"/>
        <end position="10"/>
    </location>
</feature>
<evidence type="ECO:0000256" key="4">
    <source>
        <dbReference type="ARBA" id="ARBA00022741"/>
    </source>
</evidence>
<keyword evidence="5" id="KW-0418">Kinase</keyword>
<dbReference type="InterPro" id="IPR011009">
    <property type="entry name" value="Kinase-like_dom_sf"/>
</dbReference>
<keyword evidence="4 9" id="KW-0547">Nucleotide-binding</keyword>
<evidence type="ECO:0000256" key="6">
    <source>
        <dbReference type="ARBA" id="ARBA00022840"/>
    </source>
</evidence>
<evidence type="ECO:0000256" key="8">
    <source>
        <dbReference type="ARBA" id="ARBA00048679"/>
    </source>
</evidence>
<protein>
    <recommendedName>
        <fullName evidence="1">non-specific serine/threonine protein kinase</fullName>
        <ecNumber evidence="1">2.7.11.1</ecNumber>
    </recommendedName>
</protein>
<feature type="region of interest" description="Disordered" evidence="10">
    <location>
        <begin position="1"/>
        <end position="27"/>
    </location>
</feature>
<evidence type="ECO:0000256" key="3">
    <source>
        <dbReference type="ARBA" id="ARBA00022679"/>
    </source>
</evidence>
<dbReference type="Proteomes" id="UP001165060">
    <property type="component" value="Unassembled WGS sequence"/>
</dbReference>
<evidence type="ECO:0000313" key="12">
    <source>
        <dbReference type="EMBL" id="GMI19302.1"/>
    </source>
</evidence>
<keyword evidence="6 9" id="KW-0067">ATP-binding</keyword>
<evidence type="ECO:0000259" key="11">
    <source>
        <dbReference type="PROSITE" id="PS50011"/>
    </source>
</evidence>
<evidence type="ECO:0000256" key="5">
    <source>
        <dbReference type="ARBA" id="ARBA00022777"/>
    </source>
</evidence>
<evidence type="ECO:0000256" key="9">
    <source>
        <dbReference type="PROSITE-ProRule" id="PRU10141"/>
    </source>
</evidence>
<dbReference type="SUPFAM" id="SSF56112">
    <property type="entry name" value="Protein kinase-like (PK-like)"/>
    <property type="match status" value="1"/>
</dbReference>
<dbReference type="Pfam" id="PF00069">
    <property type="entry name" value="Pkinase"/>
    <property type="match status" value="1"/>
</dbReference>
<feature type="region of interest" description="Disordered" evidence="10">
    <location>
        <begin position="557"/>
        <end position="683"/>
    </location>
</feature>
<sequence>MPTPTHNNRASVPIPQHIRPRPQPAFGGSEVIDFTKTPRSLEIRRDENGILRMPDSVMMYQAQQDFHDMLEDIHEDPNGFTNYITDRRDVLTTDTASSLPLPEINLQAGAISNYSGVTAVGKGRFSTVFQCRSVKSGEQLALKKIKLSSSNSTGNSTDKNFLTKCLKEVGLLRSISHPNIVKYQDSFLEGDDTLYIVLEWAGGGDLKGLIGKQRSERQYLLEKDVWSYFCQCAEAIRHMHHNRIIHRDIKPSNVLLMGDGRLKLGDLGLGRYLGSDSVLAFSQVGTPLYMSPEVLRGDGHDFASDVWSLGCLLYEITMLKTPFQQKGLTMDKLFGRIVAGEYPPIPSPPFSPSLNDLAADMILVDARRRPEIDEVAAAALLNRTRSSLVGSAGDESAGTAGSEDGRSEDGRSEGRSEDGRSEDGRSEGRSSDGRSSDGRSSDGRPSSATSDSRRDSGAGGGSGQGRVPPAAVASGPRPSCVSALPLGGGGGICRADSLPSLPLARQTPLPARQTPPRVSFGEVDFRSPAAEYDAEELRLMDELTLSARGEELTREVAVPAAERGRSQSVAAVMGGRLPPMGGGAGEEGPEGGGGGPYSGGGGERGGGGFLRRLSGMIRGGRRGGGLGGGGGKGSMGKEDVKRLKEERKKEKRDKAKADAGGGKELGKVKEPGRRAPPSTVAGL</sequence>
<dbReference type="PANTHER" id="PTHR44899">
    <property type="entry name" value="CAMK FAMILY PROTEIN KINASE"/>
    <property type="match status" value="1"/>
</dbReference>
<comment type="caution">
    <text evidence="12">The sequence shown here is derived from an EMBL/GenBank/DDBJ whole genome shotgun (WGS) entry which is preliminary data.</text>
</comment>
<dbReference type="InterPro" id="IPR000719">
    <property type="entry name" value="Prot_kinase_dom"/>
</dbReference>
<dbReference type="InterPro" id="IPR008271">
    <property type="entry name" value="Ser/Thr_kinase_AS"/>
</dbReference>
<evidence type="ECO:0000313" key="13">
    <source>
        <dbReference type="Proteomes" id="UP001165060"/>
    </source>
</evidence>
<evidence type="ECO:0000256" key="10">
    <source>
        <dbReference type="SAM" id="MobiDB-lite"/>
    </source>
</evidence>
<evidence type="ECO:0000256" key="1">
    <source>
        <dbReference type="ARBA" id="ARBA00012513"/>
    </source>
</evidence>
<dbReference type="Gene3D" id="1.10.510.10">
    <property type="entry name" value="Transferase(Phosphotransferase) domain 1"/>
    <property type="match status" value="1"/>
</dbReference>